<dbReference type="STRING" id="595670.SAMN05421643_10199"/>
<dbReference type="InterPro" id="IPR050559">
    <property type="entry name" value="P-Pant_transferase_sf"/>
</dbReference>
<evidence type="ECO:0000313" key="4">
    <source>
        <dbReference type="EMBL" id="SDX90703.1"/>
    </source>
</evidence>
<evidence type="ECO:0000256" key="2">
    <source>
        <dbReference type="ARBA" id="ARBA00022679"/>
    </source>
</evidence>
<dbReference type="PANTHER" id="PTHR12215:SF10">
    <property type="entry name" value="L-AMINOADIPATE-SEMIALDEHYDE DEHYDROGENASE-PHOSPHOPANTETHEINYL TRANSFERASE"/>
    <property type="match status" value="1"/>
</dbReference>
<dbReference type="Gene3D" id="3.90.470.20">
    <property type="entry name" value="4'-phosphopantetheinyl transferase domain"/>
    <property type="match status" value="1"/>
</dbReference>
<name>A0A1H3FHV1_9GAMM</name>
<protein>
    <submittedName>
        <fullName evidence="4">4'-phosphopantetheinyl transferase</fullName>
    </submittedName>
</protein>
<dbReference type="GO" id="GO:0008897">
    <property type="term" value="F:holo-[acyl-carrier-protein] synthase activity"/>
    <property type="evidence" value="ECO:0007669"/>
    <property type="project" value="InterPro"/>
</dbReference>
<dbReference type="InterPro" id="IPR008278">
    <property type="entry name" value="4-PPantetheinyl_Trfase_dom"/>
</dbReference>
<proteinExistence type="inferred from homology"/>
<evidence type="ECO:0000313" key="5">
    <source>
        <dbReference type="Proteomes" id="UP000199035"/>
    </source>
</evidence>
<dbReference type="GO" id="GO:0005829">
    <property type="term" value="C:cytosol"/>
    <property type="evidence" value="ECO:0007669"/>
    <property type="project" value="TreeGrafter"/>
</dbReference>
<organism evidence="4 5">
    <name type="scientific">Acinetobacter kyonggiensis</name>
    <dbReference type="NCBI Taxonomy" id="595670"/>
    <lineage>
        <taxon>Bacteria</taxon>
        <taxon>Pseudomonadati</taxon>
        <taxon>Pseudomonadota</taxon>
        <taxon>Gammaproteobacteria</taxon>
        <taxon>Moraxellales</taxon>
        <taxon>Moraxellaceae</taxon>
        <taxon>Acinetobacter</taxon>
    </lineage>
</organism>
<reference evidence="5" key="1">
    <citation type="submission" date="2016-10" db="EMBL/GenBank/DDBJ databases">
        <authorList>
            <person name="Varghese N."/>
            <person name="Submissions S."/>
        </authorList>
    </citation>
    <scope>NUCLEOTIDE SEQUENCE [LARGE SCALE GENOMIC DNA]</scope>
    <source>
        <strain evidence="5">ANC 5109</strain>
    </source>
</reference>
<dbReference type="SUPFAM" id="SSF56214">
    <property type="entry name" value="4'-phosphopantetheinyl transferase"/>
    <property type="match status" value="2"/>
</dbReference>
<sequence length="224" mass="26001">MIFFDQVIDVTRLIRVDVDTLEHIVPLSPTLDRKAKIQLQKQAVYGYRNQLLSEQLQIELQQQDFAQTEYGKPYLINFPKFYFNHSHSHKHYALASSRQMHDLGVDVEDLDRKVRFDALAAHAFHPNELQHWHALAQDRHYWFKVWTTKEAVLKAAGLGVRLNLNELETRVHPIHDGGLCYHPLIGTFAYQNFHLAQVMLTVAWRSEASCNGFAFPKIQIISAL</sequence>
<gene>
    <name evidence="4" type="ORF">SAMN05421643_10199</name>
</gene>
<dbReference type="GO" id="GO:0019878">
    <property type="term" value="P:lysine biosynthetic process via aminoadipic acid"/>
    <property type="evidence" value="ECO:0007669"/>
    <property type="project" value="TreeGrafter"/>
</dbReference>
<dbReference type="Pfam" id="PF01648">
    <property type="entry name" value="ACPS"/>
    <property type="match status" value="1"/>
</dbReference>
<evidence type="ECO:0000256" key="1">
    <source>
        <dbReference type="ARBA" id="ARBA00010990"/>
    </source>
</evidence>
<dbReference type="GO" id="GO:0000287">
    <property type="term" value="F:magnesium ion binding"/>
    <property type="evidence" value="ECO:0007669"/>
    <property type="project" value="InterPro"/>
</dbReference>
<accession>A0A1H3FHV1</accession>
<keyword evidence="5" id="KW-1185">Reference proteome</keyword>
<dbReference type="Proteomes" id="UP000199035">
    <property type="component" value="Unassembled WGS sequence"/>
</dbReference>
<dbReference type="InterPro" id="IPR037143">
    <property type="entry name" value="4-PPantetheinyl_Trfase_dom_sf"/>
</dbReference>
<dbReference type="AlphaFoldDB" id="A0A1H3FHV1"/>
<dbReference type="PANTHER" id="PTHR12215">
    <property type="entry name" value="PHOSPHOPANTETHEINE TRANSFERASE"/>
    <property type="match status" value="1"/>
</dbReference>
<feature type="domain" description="4'-phosphopantetheinyl transferase" evidence="3">
    <location>
        <begin position="103"/>
        <end position="180"/>
    </location>
</feature>
<keyword evidence="2 4" id="KW-0808">Transferase</keyword>
<comment type="similarity">
    <text evidence="1">Belongs to the P-Pant transferase superfamily. Gsp/Sfp/HetI/AcpT family.</text>
</comment>
<dbReference type="EMBL" id="FNPK01000001">
    <property type="protein sequence ID" value="SDX90703.1"/>
    <property type="molecule type" value="Genomic_DNA"/>
</dbReference>
<evidence type="ECO:0000259" key="3">
    <source>
        <dbReference type="Pfam" id="PF01648"/>
    </source>
</evidence>